<evidence type="ECO:0000313" key="1">
    <source>
        <dbReference type="EMBL" id="KAI4329577.1"/>
    </source>
</evidence>
<gene>
    <name evidence="1" type="ORF">MLD38_027950</name>
</gene>
<keyword evidence="2" id="KW-1185">Reference proteome</keyword>
<evidence type="ECO:0000313" key="2">
    <source>
        <dbReference type="Proteomes" id="UP001057402"/>
    </source>
</evidence>
<reference evidence="2" key="1">
    <citation type="journal article" date="2023" name="Front. Plant Sci.">
        <title>Chromosomal-level genome assembly of Melastoma candidum provides insights into trichome evolution.</title>
        <authorList>
            <person name="Zhong Y."/>
            <person name="Wu W."/>
            <person name="Sun C."/>
            <person name="Zou P."/>
            <person name="Liu Y."/>
            <person name="Dai S."/>
            <person name="Zhou R."/>
        </authorList>
    </citation>
    <scope>NUCLEOTIDE SEQUENCE [LARGE SCALE GENOMIC DNA]</scope>
</reference>
<name>A0ACB9MZE7_9MYRT</name>
<dbReference type="EMBL" id="CM042887">
    <property type="protein sequence ID" value="KAI4329577.1"/>
    <property type="molecule type" value="Genomic_DNA"/>
</dbReference>
<dbReference type="Proteomes" id="UP001057402">
    <property type="component" value="Chromosome 8"/>
</dbReference>
<protein>
    <submittedName>
        <fullName evidence="1">Uncharacterized protein</fullName>
    </submittedName>
</protein>
<organism evidence="1 2">
    <name type="scientific">Melastoma candidum</name>
    <dbReference type="NCBI Taxonomy" id="119954"/>
    <lineage>
        <taxon>Eukaryota</taxon>
        <taxon>Viridiplantae</taxon>
        <taxon>Streptophyta</taxon>
        <taxon>Embryophyta</taxon>
        <taxon>Tracheophyta</taxon>
        <taxon>Spermatophyta</taxon>
        <taxon>Magnoliopsida</taxon>
        <taxon>eudicotyledons</taxon>
        <taxon>Gunneridae</taxon>
        <taxon>Pentapetalae</taxon>
        <taxon>rosids</taxon>
        <taxon>malvids</taxon>
        <taxon>Myrtales</taxon>
        <taxon>Melastomataceae</taxon>
        <taxon>Melastomatoideae</taxon>
        <taxon>Melastomateae</taxon>
        <taxon>Melastoma</taxon>
    </lineage>
</organism>
<sequence length="86" mass="9572">MERSHSSAHGGASWADQWDYNLDPATTGSDKRSVSSTSGNSKYKEKFSEGVEKTKNVASHGVRKVKQGTSFGIQWVKDKYHKTTHK</sequence>
<proteinExistence type="predicted"/>
<comment type="caution">
    <text evidence="1">The sequence shown here is derived from an EMBL/GenBank/DDBJ whole genome shotgun (WGS) entry which is preliminary data.</text>
</comment>
<accession>A0ACB9MZE7</accession>